<organism evidence="1 2">
    <name type="scientific">Elysia crispata</name>
    <name type="common">lettuce slug</name>
    <dbReference type="NCBI Taxonomy" id="231223"/>
    <lineage>
        <taxon>Eukaryota</taxon>
        <taxon>Metazoa</taxon>
        <taxon>Spiralia</taxon>
        <taxon>Lophotrochozoa</taxon>
        <taxon>Mollusca</taxon>
        <taxon>Gastropoda</taxon>
        <taxon>Heterobranchia</taxon>
        <taxon>Euthyneura</taxon>
        <taxon>Panpulmonata</taxon>
        <taxon>Sacoglossa</taxon>
        <taxon>Placobranchoidea</taxon>
        <taxon>Plakobranchidae</taxon>
        <taxon>Elysia</taxon>
    </lineage>
</organism>
<dbReference type="Gene3D" id="3.30.420.10">
    <property type="entry name" value="Ribonuclease H-like superfamily/Ribonuclease H"/>
    <property type="match status" value="1"/>
</dbReference>
<proteinExistence type="predicted"/>
<comment type="caution">
    <text evidence="1">The sequence shown here is derived from an EMBL/GenBank/DDBJ whole genome shotgun (WGS) entry which is preliminary data.</text>
</comment>
<evidence type="ECO:0000313" key="1">
    <source>
        <dbReference type="EMBL" id="KAK3738952.1"/>
    </source>
</evidence>
<sequence>MKFRSAEDQVTDISQMTEDGFQEKQHTVAVWIDMGKAFDKILSRFCKHLIITNTSFLQLLEEVANISSRIALQWIPGHCQIKTNEQCNSLAMNQTEVDMSWKKPKHK</sequence>
<dbReference type="EMBL" id="JAWDGP010006562">
    <property type="protein sequence ID" value="KAK3738952.1"/>
    <property type="molecule type" value="Genomic_DNA"/>
</dbReference>
<name>A0AAE0YCA8_9GAST</name>
<protein>
    <recommendedName>
        <fullName evidence="3">RNase H type-1 domain-containing protein</fullName>
    </recommendedName>
</protein>
<dbReference type="GO" id="GO:0003676">
    <property type="term" value="F:nucleic acid binding"/>
    <property type="evidence" value="ECO:0007669"/>
    <property type="project" value="InterPro"/>
</dbReference>
<dbReference type="Proteomes" id="UP001283361">
    <property type="component" value="Unassembled WGS sequence"/>
</dbReference>
<keyword evidence="2" id="KW-1185">Reference proteome</keyword>
<evidence type="ECO:0008006" key="3">
    <source>
        <dbReference type="Google" id="ProtNLM"/>
    </source>
</evidence>
<dbReference type="InterPro" id="IPR036397">
    <property type="entry name" value="RNaseH_sf"/>
</dbReference>
<reference evidence="1" key="1">
    <citation type="journal article" date="2023" name="G3 (Bethesda)">
        <title>A reference genome for the long-term kleptoplast-retaining sea slug Elysia crispata morphotype clarki.</title>
        <authorList>
            <person name="Eastman K.E."/>
            <person name="Pendleton A.L."/>
            <person name="Shaikh M.A."/>
            <person name="Suttiyut T."/>
            <person name="Ogas R."/>
            <person name="Tomko P."/>
            <person name="Gavelis G."/>
            <person name="Widhalm J.R."/>
            <person name="Wisecaver J.H."/>
        </authorList>
    </citation>
    <scope>NUCLEOTIDE SEQUENCE</scope>
    <source>
        <strain evidence="1">ECLA1</strain>
    </source>
</reference>
<gene>
    <name evidence="1" type="ORF">RRG08_006519</name>
</gene>
<evidence type="ECO:0000313" key="2">
    <source>
        <dbReference type="Proteomes" id="UP001283361"/>
    </source>
</evidence>
<accession>A0AAE0YCA8</accession>
<dbReference type="AlphaFoldDB" id="A0AAE0YCA8"/>